<keyword evidence="4" id="KW-0547">Nucleotide-binding</keyword>
<comment type="similarity">
    <text evidence="1">Belongs to the ABC transporter superfamily.</text>
</comment>
<sequence>MAGPRTLIESLDLTVQRGELWCVLGPNGCGKTTLLHTLAGLRAPAAGAITLKGKPLADWPPGDMARQRGLLPQAQHDAFSASVTDVVLLGRHPHLGRWAWESEHDRRVAHAALQAMDLTALADHDVTTLSGGERQRVGLAALLAQDPPLLLLDEPVAHLDLHHQMTALDHLRRLARERGRAVVMSIHDLNLAARFATHVLVIGPGKHLHQGPAESTMNEVVLSAAFGHPVAAERFGNRNVFVAD</sequence>
<keyword evidence="6" id="KW-1278">Translocase</keyword>
<evidence type="ECO:0000256" key="4">
    <source>
        <dbReference type="ARBA" id="ARBA00022741"/>
    </source>
</evidence>
<comment type="caution">
    <text evidence="9">The sequence shown here is derived from an EMBL/GenBank/DDBJ whole genome shotgun (WGS) entry which is preliminary data.</text>
</comment>
<evidence type="ECO:0000313" key="9">
    <source>
        <dbReference type="EMBL" id="TXC67216.1"/>
    </source>
</evidence>
<dbReference type="EMBL" id="VOPW01000001">
    <property type="protein sequence ID" value="TXC67216.1"/>
    <property type="molecule type" value="Genomic_DNA"/>
</dbReference>
<dbReference type="SUPFAM" id="SSF52540">
    <property type="entry name" value="P-loop containing nucleoside triphosphate hydrolases"/>
    <property type="match status" value="1"/>
</dbReference>
<dbReference type="Proteomes" id="UP000321832">
    <property type="component" value="Unassembled WGS sequence"/>
</dbReference>
<keyword evidence="2" id="KW-0813">Transport</keyword>
<dbReference type="Gene3D" id="3.40.50.300">
    <property type="entry name" value="P-loop containing nucleotide triphosphate hydrolases"/>
    <property type="match status" value="1"/>
</dbReference>
<dbReference type="AlphaFoldDB" id="A0A5C6U5R0"/>
<evidence type="ECO:0000256" key="7">
    <source>
        <dbReference type="ARBA" id="ARBA00037066"/>
    </source>
</evidence>
<organism evidence="9 10">
    <name type="scientific">Piscinibacter aquaticus</name>
    <dbReference type="NCBI Taxonomy" id="392597"/>
    <lineage>
        <taxon>Bacteria</taxon>
        <taxon>Pseudomonadati</taxon>
        <taxon>Pseudomonadota</taxon>
        <taxon>Betaproteobacteria</taxon>
        <taxon>Burkholderiales</taxon>
        <taxon>Sphaerotilaceae</taxon>
        <taxon>Piscinibacter</taxon>
    </lineage>
</organism>
<feature type="domain" description="ABC transporter" evidence="8">
    <location>
        <begin position="1"/>
        <end position="229"/>
    </location>
</feature>
<keyword evidence="3" id="KW-0472">Membrane</keyword>
<gene>
    <name evidence="9" type="ORF">FSC37_20365</name>
</gene>
<reference evidence="9 10" key="1">
    <citation type="submission" date="2019-08" db="EMBL/GenBank/DDBJ databases">
        <authorList>
            <person name="Khan S.A."/>
            <person name="Jeon C.O."/>
            <person name="Jeong S.E."/>
        </authorList>
    </citation>
    <scope>NUCLEOTIDE SEQUENCE [LARGE SCALE GENOMIC DNA]</scope>
    <source>
        <strain evidence="10">IMCC1728</strain>
    </source>
</reference>
<dbReference type="PANTHER" id="PTHR42794:SF1">
    <property type="entry name" value="HEMIN IMPORT ATP-BINDING PROTEIN HMUV"/>
    <property type="match status" value="1"/>
</dbReference>
<dbReference type="GO" id="GO:0005524">
    <property type="term" value="F:ATP binding"/>
    <property type="evidence" value="ECO:0007669"/>
    <property type="project" value="UniProtKB-KW"/>
</dbReference>
<dbReference type="GO" id="GO:0016887">
    <property type="term" value="F:ATP hydrolysis activity"/>
    <property type="evidence" value="ECO:0007669"/>
    <property type="project" value="InterPro"/>
</dbReference>
<dbReference type="PROSITE" id="PS50893">
    <property type="entry name" value="ABC_TRANSPORTER_2"/>
    <property type="match status" value="1"/>
</dbReference>
<keyword evidence="10" id="KW-1185">Reference proteome</keyword>
<proteinExistence type="inferred from homology"/>
<keyword evidence="5 9" id="KW-0067">ATP-binding</keyword>
<dbReference type="CDD" id="cd03214">
    <property type="entry name" value="ABC_Iron-Siderophores_B12_Hemin"/>
    <property type="match status" value="1"/>
</dbReference>
<dbReference type="SMART" id="SM00382">
    <property type="entry name" value="AAA"/>
    <property type="match status" value="1"/>
</dbReference>
<dbReference type="InterPro" id="IPR003593">
    <property type="entry name" value="AAA+_ATPase"/>
</dbReference>
<evidence type="ECO:0000313" key="10">
    <source>
        <dbReference type="Proteomes" id="UP000321832"/>
    </source>
</evidence>
<evidence type="ECO:0000256" key="2">
    <source>
        <dbReference type="ARBA" id="ARBA00022448"/>
    </source>
</evidence>
<comment type="function">
    <text evidence="7">Part of the ABC transporter complex HmuTUV involved in hemin import. Responsible for energy coupling to the transport system.</text>
</comment>
<name>A0A5C6U5R0_9BURK</name>
<evidence type="ECO:0000256" key="5">
    <source>
        <dbReference type="ARBA" id="ARBA00022840"/>
    </source>
</evidence>
<dbReference type="FunFam" id="3.40.50.300:FF:000134">
    <property type="entry name" value="Iron-enterobactin ABC transporter ATP-binding protein"/>
    <property type="match status" value="1"/>
</dbReference>
<evidence type="ECO:0000256" key="3">
    <source>
        <dbReference type="ARBA" id="ARBA00022475"/>
    </source>
</evidence>
<accession>A0A5C6U5R0</accession>
<keyword evidence="3" id="KW-1003">Cell membrane</keyword>
<evidence type="ECO:0000256" key="1">
    <source>
        <dbReference type="ARBA" id="ARBA00005417"/>
    </source>
</evidence>
<dbReference type="InterPro" id="IPR003439">
    <property type="entry name" value="ABC_transporter-like_ATP-bd"/>
</dbReference>
<dbReference type="InterPro" id="IPR017871">
    <property type="entry name" value="ABC_transporter-like_CS"/>
</dbReference>
<protein>
    <submittedName>
        <fullName evidence="9">ABC transporter ATP-binding protein</fullName>
    </submittedName>
</protein>
<dbReference type="PANTHER" id="PTHR42794">
    <property type="entry name" value="HEMIN IMPORT ATP-BINDING PROTEIN HMUV"/>
    <property type="match status" value="1"/>
</dbReference>
<dbReference type="PROSITE" id="PS00211">
    <property type="entry name" value="ABC_TRANSPORTER_1"/>
    <property type="match status" value="1"/>
</dbReference>
<evidence type="ECO:0000256" key="6">
    <source>
        <dbReference type="ARBA" id="ARBA00022967"/>
    </source>
</evidence>
<evidence type="ECO:0000259" key="8">
    <source>
        <dbReference type="PROSITE" id="PS50893"/>
    </source>
</evidence>
<dbReference type="InterPro" id="IPR027417">
    <property type="entry name" value="P-loop_NTPase"/>
</dbReference>
<dbReference type="Pfam" id="PF00005">
    <property type="entry name" value="ABC_tran"/>
    <property type="match status" value="1"/>
</dbReference>